<evidence type="ECO:0000256" key="1">
    <source>
        <dbReference type="SAM" id="MobiDB-lite"/>
    </source>
</evidence>
<protein>
    <submittedName>
        <fullName evidence="2">Unnamed protein product</fullName>
    </submittedName>
</protein>
<feature type="compositionally biased region" description="Polar residues" evidence="1">
    <location>
        <begin position="63"/>
        <end position="74"/>
    </location>
</feature>
<comment type="caution">
    <text evidence="2">The sequence shown here is derived from an EMBL/GenBank/DDBJ whole genome shotgun (WGS) entry which is preliminary data.</text>
</comment>
<feature type="region of interest" description="Disordered" evidence="1">
    <location>
        <begin position="1"/>
        <end position="22"/>
    </location>
</feature>
<organism evidence="2 3">
    <name type="scientific">Phytophthora fragariaefolia</name>
    <dbReference type="NCBI Taxonomy" id="1490495"/>
    <lineage>
        <taxon>Eukaryota</taxon>
        <taxon>Sar</taxon>
        <taxon>Stramenopiles</taxon>
        <taxon>Oomycota</taxon>
        <taxon>Peronosporomycetes</taxon>
        <taxon>Peronosporales</taxon>
        <taxon>Peronosporaceae</taxon>
        <taxon>Phytophthora</taxon>
    </lineage>
</organism>
<keyword evidence="3" id="KW-1185">Reference proteome</keyword>
<evidence type="ECO:0000313" key="2">
    <source>
        <dbReference type="EMBL" id="GMF51080.1"/>
    </source>
</evidence>
<dbReference type="EMBL" id="BSXT01002811">
    <property type="protein sequence ID" value="GMF51080.1"/>
    <property type="molecule type" value="Genomic_DNA"/>
</dbReference>
<feature type="region of interest" description="Disordered" evidence="1">
    <location>
        <begin position="62"/>
        <end position="108"/>
    </location>
</feature>
<accession>A0A9W6Y340</accession>
<dbReference type="AlphaFoldDB" id="A0A9W6Y340"/>
<sequence length="301" mass="31895">MEKYPSYRLVTGSVEAPRRSSGLKRVLANAVHDAFEAATRCAEADSEQIEHGGHHKVEIPEASVQSGSDASNSPRVAMALNPPITTGAPPSGKLSPDSGSEQTPAQPPCAATNIVVVNLVSSSDDDEEAGYRGSEETMSAIFVEAAAWISSIPPNITTESGSSLVDHATAPNSTQNELVEPPLSDKALLNVGDYLDKIPTRYQRARIHNQAKHKPGGYYQHRSLTAVFCTPDCCNLAAVCSNAPRALNSLKLSDTGRIVLGVYTTTDLDMDDIVGEYAGKLCEYDALISGQPDQAVKTNAG</sequence>
<dbReference type="Proteomes" id="UP001165121">
    <property type="component" value="Unassembled WGS sequence"/>
</dbReference>
<evidence type="ECO:0000313" key="3">
    <source>
        <dbReference type="Proteomes" id="UP001165121"/>
    </source>
</evidence>
<gene>
    <name evidence="2" type="ORF">Pfra01_002055100</name>
</gene>
<proteinExistence type="predicted"/>
<name>A0A9W6Y340_9STRA</name>
<reference evidence="2" key="1">
    <citation type="submission" date="2023-04" db="EMBL/GenBank/DDBJ databases">
        <title>Phytophthora fragariaefolia NBRC 109709.</title>
        <authorList>
            <person name="Ichikawa N."/>
            <person name="Sato H."/>
            <person name="Tonouchi N."/>
        </authorList>
    </citation>
    <scope>NUCLEOTIDE SEQUENCE</scope>
    <source>
        <strain evidence="2">NBRC 109709</strain>
    </source>
</reference>